<keyword evidence="7" id="KW-0675">Receptor</keyword>
<dbReference type="InterPro" id="IPR006016">
    <property type="entry name" value="UspA"/>
</dbReference>
<dbReference type="Gene3D" id="3.40.50.620">
    <property type="entry name" value="HUPs"/>
    <property type="match status" value="1"/>
</dbReference>
<comment type="caution">
    <text evidence="7">The sequence shown here is derived from an EMBL/GenBank/DDBJ whole genome shotgun (WGS) entry which is preliminary data.</text>
</comment>
<dbReference type="Pfam" id="PF00582">
    <property type="entry name" value="Usp"/>
    <property type="match status" value="1"/>
</dbReference>
<dbReference type="PROSITE" id="PS00108">
    <property type="entry name" value="PROTEIN_KINASE_ST"/>
    <property type="match status" value="1"/>
</dbReference>
<evidence type="ECO:0000256" key="3">
    <source>
        <dbReference type="ARBA" id="ARBA00022777"/>
    </source>
</evidence>
<dbReference type="InterPro" id="IPR017441">
    <property type="entry name" value="Protein_kinase_ATP_BS"/>
</dbReference>
<dbReference type="CDD" id="cd00293">
    <property type="entry name" value="USP-like"/>
    <property type="match status" value="1"/>
</dbReference>
<keyword evidence="1" id="KW-0808">Transferase</keyword>
<keyword evidence="8" id="KW-1185">Reference proteome</keyword>
<dbReference type="Pfam" id="PF00069">
    <property type="entry name" value="Pkinase"/>
    <property type="match status" value="1"/>
</dbReference>
<dbReference type="GO" id="GO:0005524">
    <property type="term" value="F:ATP binding"/>
    <property type="evidence" value="ECO:0007669"/>
    <property type="project" value="UniProtKB-UniRule"/>
</dbReference>
<dbReference type="EMBL" id="JAAIUW010000004">
    <property type="protein sequence ID" value="KAF7834129.1"/>
    <property type="molecule type" value="Genomic_DNA"/>
</dbReference>
<protein>
    <submittedName>
        <fullName evidence="7">Putative receptor-like serine/threonine-protein kinase</fullName>
    </submittedName>
</protein>
<evidence type="ECO:0000259" key="6">
    <source>
        <dbReference type="PROSITE" id="PS50011"/>
    </source>
</evidence>
<evidence type="ECO:0000313" key="7">
    <source>
        <dbReference type="EMBL" id="KAF7834129.1"/>
    </source>
</evidence>
<evidence type="ECO:0000256" key="1">
    <source>
        <dbReference type="ARBA" id="ARBA00022679"/>
    </source>
</evidence>
<dbReference type="Gene3D" id="1.10.510.10">
    <property type="entry name" value="Transferase(Phosphotransferase) domain 1"/>
    <property type="match status" value="1"/>
</dbReference>
<accession>A0A834WX59</accession>
<dbReference type="PROSITE" id="PS50011">
    <property type="entry name" value="PROTEIN_KINASE_DOM"/>
    <property type="match status" value="1"/>
</dbReference>
<keyword evidence="3 7" id="KW-0418">Kinase</keyword>
<reference evidence="7" key="1">
    <citation type="submission" date="2020-09" db="EMBL/GenBank/DDBJ databases">
        <title>Genome-Enabled Discovery of Anthraquinone Biosynthesis in Senna tora.</title>
        <authorList>
            <person name="Kang S.-H."/>
            <person name="Pandey R.P."/>
            <person name="Lee C.-M."/>
            <person name="Sim J.-S."/>
            <person name="Jeong J.-T."/>
            <person name="Choi B.-S."/>
            <person name="Jung M."/>
            <person name="Ginzburg D."/>
            <person name="Zhao K."/>
            <person name="Won S.Y."/>
            <person name="Oh T.-J."/>
            <person name="Yu Y."/>
            <person name="Kim N.-H."/>
            <person name="Lee O.R."/>
            <person name="Lee T.-H."/>
            <person name="Bashyal P."/>
            <person name="Kim T.-S."/>
            <person name="Lee W.-H."/>
            <person name="Kawkins C."/>
            <person name="Kim C.-K."/>
            <person name="Kim J.S."/>
            <person name="Ahn B.O."/>
            <person name="Rhee S.Y."/>
            <person name="Sohng J.K."/>
        </authorList>
    </citation>
    <scope>NUCLEOTIDE SEQUENCE</scope>
    <source>
        <tissue evidence="7">Leaf</tissue>
    </source>
</reference>
<dbReference type="GO" id="GO:0004672">
    <property type="term" value="F:protein kinase activity"/>
    <property type="evidence" value="ECO:0007669"/>
    <property type="project" value="InterPro"/>
</dbReference>
<evidence type="ECO:0000313" key="8">
    <source>
        <dbReference type="Proteomes" id="UP000634136"/>
    </source>
</evidence>
<dbReference type="SMART" id="SM00220">
    <property type="entry name" value="S_TKc"/>
    <property type="match status" value="1"/>
</dbReference>
<dbReference type="AlphaFoldDB" id="A0A834WX59"/>
<dbReference type="InterPro" id="IPR011009">
    <property type="entry name" value="Kinase-like_dom_sf"/>
</dbReference>
<dbReference type="PANTHER" id="PTHR47987">
    <property type="entry name" value="OS08G0249100 PROTEIN"/>
    <property type="match status" value="1"/>
</dbReference>
<dbReference type="InterPro" id="IPR000719">
    <property type="entry name" value="Prot_kinase_dom"/>
</dbReference>
<keyword evidence="4 5" id="KW-0067">ATP-binding</keyword>
<dbReference type="Proteomes" id="UP000634136">
    <property type="component" value="Unassembled WGS sequence"/>
</dbReference>
<dbReference type="PANTHER" id="PTHR47987:SF5">
    <property type="entry name" value="PROTEIN KINASE DOMAIN-CONTAINING PROTEIN"/>
    <property type="match status" value="1"/>
</dbReference>
<dbReference type="InterPro" id="IPR014729">
    <property type="entry name" value="Rossmann-like_a/b/a_fold"/>
</dbReference>
<organism evidence="7 8">
    <name type="scientific">Senna tora</name>
    <dbReference type="NCBI Taxonomy" id="362788"/>
    <lineage>
        <taxon>Eukaryota</taxon>
        <taxon>Viridiplantae</taxon>
        <taxon>Streptophyta</taxon>
        <taxon>Embryophyta</taxon>
        <taxon>Tracheophyta</taxon>
        <taxon>Spermatophyta</taxon>
        <taxon>Magnoliopsida</taxon>
        <taxon>eudicotyledons</taxon>
        <taxon>Gunneridae</taxon>
        <taxon>Pentapetalae</taxon>
        <taxon>rosids</taxon>
        <taxon>fabids</taxon>
        <taxon>Fabales</taxon>
        <taxon>Fabaceae</taxon>
        <taxon>Caesalpinioideae</taxon>
        <taxon>Cassia clade</taxon>
        <taxon>Senna</taxon>
    </lineage>
</organism>
<dbReference type="SUPFAM" id="SSF56112">
    <property type="entry name" value="Protein kinase-like (PK-like)"/>
    <property type="match status" value="1"/>
</dbReference>
<sequence>MELIGRREKLNGDTGDGGRTVLVGVKSDFSRSRELLKWALDKIAEPGDLVIAIHVLDSKNTALIPSLVKAFDFILAEYEDYCNLKQIDLKFKVRIGAPARKLLVQEAKSLGASTVLAGTSNARFTIRSSASVIEYCARKLPKCISVFAVDKGKIVFQRDAINHQVKLNEGPILSQNSISVLTKENLKNYMCCARVKTLLENSATNPTVGLPDDVSSSSIMVQESNQSSYDCSPLSKKNLKKSFVTNAYVFKRAFQKPKRHFSRLVHPDHKQSTIDHNDDHIHIPKELLGLQDRCTLYSFQELASATSNFAPENLIGRGGSSLVYKGCLPEGKELAVKILSPSQDALKEFVLEVKTLTTLHHKNIISLSGFCLENDNLLLAYDFLSRGSLKDNIHGKKDCGAFNWNERYKVAVGIAEALDYLHNGCAQTVIHRDVKSANILLSDDFDPQLSDFGLTSLNSPSHVICTDVVGTFGYLAPEYLMHGTMTEKIDVYAFGVVLLELLSSRMPIKTKNQESLATPILKCGKISQLLDPSLGSDYDPSQIERMILKLLCGGDEEVTRWAKQEVSAPEELNVLDGEPVRIDNIQSKSPTPVCSCCDDSNKRAAGP</sequence>
<dbReference type="InterPro" id="IPR046958">
    <property type="entry name" value="RBK1/2/STUNTED"/>
</dbReference>
<feature type="domain" description="Protein kinase" evidence="6">
    <location>
        <begin position="309"/>
        <end position="572"/>
    </location>
</feature>
<feature type="binding site" evidence="5">
    <location>
        <position position="337"/>
    </location>
    <ligand>
        <name>ATP</name>
        <dbReference type="ChEBI" id="CHEBI:30616"/>
    </ligand>
</feature>
<evidence type="ECO:0000256" key="4">
    <source>
        <dbReference type="ARBA" id="ARBA00022840"/>
    </source>
</evidence>
<gene>
    <name evidence="7" type="ORF">G2W53_008988</name>
</gene>
<dbReference type="FunFam" id="3.30.200.20:FF:000268">
    <property type="entry name" value="probable receptor-like serine/threonine-protein kinase At5g57670"/>
    <property type="match status" value="1"/>
</dbReference>
<dbReference type="SUPFAM" id="SSF52402">
    <property type="entry name" value="Adenine nucleotide alpha hydrolases-like"/>
    <property type="match status" value="1"/>
</dbReference>
<dbReference type="PROSITE" id="PS00107">
    <property type="entry name" value="PROTEIN_KINASE_ATP"/>
    <property type="match status" value="1"/>
</dbReference>
<dbReference type="Gene3D" id="3.30.200.20">
    <property type="entry name" value="Phosphorylase Kinase, domain 1"/>
    <property type="match status" value="1"/>
</dbReference>
<proteinExistence type="predicted"/>
<evidence type="ECO:0000256" key="2">
    <source>
        <dbReference type="ARBA" id="ARBA00022741"/>
    </source>
</evidence>
<evidence type="ECO:0000256" key="5">
    <source>
        <dbReference type="PROSITE-ProRule" id="PRU10141"/>
    </source>
</evidence>
<dbReference type="InterPro" id="IPR008271">
    <property type="entry name" value="Ser/Thr_kinase_AS"/>
</dbReference>
<name>A0A834WX59_9FABA</name>
<keyword evidence="2 5" id="KW-0547">Nucleotide-binding</keyword>
<dbReference type="OrthoDB" id="654677at2759"/>